<dbReference type="PROSITE" id="PS50280">
    <property type="entry name" value="SET"/>
    <property type="match status" value="1"/>
</dbReference>
<dbReference type="PANTHER" id="PTHR47332:SF4">
    <property type="entry name" value="SET DOMAIN-CONTAINING PROTEIN 5"/>
    <property type="match status" value="1"/>
</dbReference>
<protein>
    <recommendedName>
        <fullName evidence="2">SET domain-containing protein</fullName>
    </recommendedName>
</protein>
<name>A0A439DDV0_9PEZI</name>
<dbReference type="PANTHER" id="PTHR47332">
    <property type="entry name" value="SET DOMAIN-CONTAINING PROTEIN 5"/>
    <property type="match status" value="1"/>
</dbReference>
<dbReference type="AlphaFoldDB" id="A0A439DDV0"/>
<feature type="domain" description="SET" evidence="2">
    <location>
        <begin position="12"/>
        <end position="178"/>
    </location>
</feature>
<dbReference type="InterPro" id="IPR053185">
    <property type="entry name" value="SET_domain_protein"/>
</dbReference>
<dbReference type="SMART" id="SM00317">
    <property type="entry name" value="SET"/>
    <property type="match status" value="1"/>
</dbReference>
<dbReference type="EMBL" id="RYZI01000047">
    <property type="protein sequence ID" value="RWA12582.1"/>
    <property type="molecule type" value="Genomic_DNA"/>
</dbReference>
<dbReference type="SUPFAM" id="SSF82199">
    <property type="entry name" value="SET domain"/>
    <property type="match status" value="1"/>
</dbReference>
<evidence type="ECO:0000313" key="4">
    <source>
        <dbReference type="Proteomes" id="UP000286045"/>
    </source>
</evidence>
<evidence type="ECO:0000313" key="3">
    <source>
        <dbReference type="EMBL" id="RWA12582.1"/>
    </source>
</evidence>
<dbReference type="Gene3D" id="2.170.270.10">
    <property type="entry name" value="SET domain"/>
    <property type="match status" value="1"/>
</dbReference>
<dbReference type="InterPro" id="IPR046341">
    <property type="entry name" value="SET_dom_sf"/>
</dbReference>
<evidence type="ECO:0000256" key="1">
    <source>
        <dbReference type="SAM" id="MobiDB-lite"/>
    </source>
</evidence>
<proteinExistence type="predicted"/>
<accession>A0A439DDV0</accession>
<organism evidence="3 4">
    <name type="scientific">Xylaria grammica</name>
    <dbReference type="NCBI Taxonomy" id="363999"/>
    <lineage>
        <taxon>Eukaryota</taxon>
        <taxon>Fungi</taxon>
        <taxon>Dikarya</taxon>
        <taxon>Ascomycota</taxon>
        <taxon>Pezizomycotina</taxon>
        <taxon>Sordariomycetes</taxon>
        <taxon>Xylariomycetidae</taxon>
        <taxon>Xylariales</taxon>
        <taxon>Xylariaceae</taxon>
        <taxon>Xylaria</taxon>
    </lineage>
</organism>
<dbReference type="CDD" id="cd20071">
    <property type="entry name" value="SET_SMYD"/>
    <property type="match status" value="1"/>
</dbReference>
<evidence type="ECO:0000259" key="2">
    <source>
        <dbReference type="PROSITE" id="PS50280"/>
    </source>
</evidence>
<sequence length="376" mass="42294">MSDIPSTSDTSDPFEVKDAGGGKGLGCFATKDIKPGDIVLVDYTPIHGVAPNDWETRADDVVAIYETLDEREKQAWDSLHVYYRPAVAEIHIQKLAKQKADGSFYTEQEQQHYLNLILAFDSNCFDGPDGDSLFLGAARFNHSCDPNLSYECSNEANRWVARAHRHIVAGEELFISYIPTHKATKGRQRTTLKQWGFTCGCDKCTAGVDRYTASLIQARDAANAFEPEKTAEPPIYPNNVEGMSEQLKLRIDCLKDIVGAQDGDDEDDSRRKELTFADVKNDDEARDEARVHSELDREYSREASIWAQTAWPATHEVVRMLNRERRQAEGMWLGYLHRRFIDTGEDDDDMSDGEDDDMSDGEDDDVGDGEDDNMTG</sequence>
<keyword evidence="4" id="KW-1185">Reference proteome</keyword>
<dbReference type="STRING" id="363999.A0A439DDV0"/>
<feature type="region of interest" description="Disordered" evidence="1">
    <location>
        <begin position="343"/>
        <end position="376"/>
    </location>
</feature>
<dbReference type="Proteomes" id="UP000286045">
    <property type="component" value="Unassembled WGS sequence"/>
</dbReference>
<gene>
    <name evidence="3" type="ORF">EKO27_g2538</name>
</gene>
<dbReference type="InterPro" id="IPR001214">
    <property type="entry name" value="SET_dom"/>
</dbReference>
<comment type="caution">
    <text evidence="3">The sequence shown here is derived from an EMBL/GenBank/DDBJ whole genome shotgun (WGS) entry which is preliminary data.</text>
</comment>
<reference evidence="3 4" key="1">
    <citation type="submission" date="2018-12" db="EMBL/GenBank/DDBJ databases">
        <title>Draft genome sequence of Xylaria grammica IHI A82.</title>
        <authorList>
            <person name="Buettner E."/>
            <person name="Kellner H."/>
        </authorList>
    </citation>
    <scope>NUCLEOTIDE SEQUENCE [LARGE SCALE GENOMIC DNA]</scope>
    <source>
        <strain evidence="3 4">IHI A82</strain>
    </source>
</reference>
<dbReference type="Pfam" id="PF00856">
    <property type="entry name" value="SET"/>
    <property type="match status" value="1"/>
</dbReference>